<dbReference type="GO" id="GO:0043190">
    <property type="term" value="C:ATP-binding cassette (ABC) transporter complex"/>
    <property type="evidence" value="ECO:0007669"/>
    <property type="project" value="InterPro"/>
</dbReference>
<accession>A0AAU7KQV5</accession>
<proteinExistence type="predicted"/>
<dbReference type="Gene3D" id="3.40.190.10">
    <property type="entry name" value="Periplasmic binding protein-like II"/>
    <property type="match status" value="1"/>
</dbReference>
<reference evidence="3" key="1">
    <citation type="submission" date="2022-06" db="EMBL/GenBank/DDBJ databases">
        <title>A novel DMS-producing enzyme.</title>
        <authorList>
            <person name="Zhang Y."/>
        </authorList>
    </citation>
    <scope>NUCLEOTIDE SEQUENCE</scope>
    <source>
        <strain evidence="3">H10-59</strain>
    </source>
</reference>
<dbReference type="GO" id="GO:0022857">
    <property type="term" value="F:transmembrane transporter activity"/>
    <property type="evidence" value="ECO:0007669"/>
    <property type="project" value="InterPro"/>
</dbReference>
<dbReference type="InterPro" id="IPR007210">
    <property type="entry name" value="ABC_Gly_betaine_transp_sub-bd"/>
</dbReference>
<gene>
    <name evidence="3" type="ORF">NFG57_14840</name>
</gene>
<feature type="signal peptide" evidence="1">
    <location>
        <begin position="1"/>
        <end position="25"/>
    </location>
</feature>
<keyword evidence="1" id="KW-0732">Signal</keyword>
<name>A0AAU7KQV5_9GAMM</name>
<feature type="domain" description="ABC-type glycine betaine transport system substrate-binding" evidence="2">
    <location>
        <begin position="28"/>
        <end position="291"/>
    </location>
</feature>
<dbReference type="SUPFAM" id="SSF53850">
    <property type="entry name" value="Periplasmic binding protein-like II"/>
    <property type="match status" value="1"/>
</dbReference>
<evidence type="ECO:0000313" key="3">
    <source>
        <dbReference type="EMBL" id="XBO74090.1"/>
    </source>
</evidence>
<dbReference type="Gene3D" id="3.40.190.120">
    <property type="entry name" value="Osmoprotection protein (prox), domain 2"/>
    <property type="match status" value="1"/>
</dbReference>
<dbReference type="CDD" id="cd13611">
    <property type="entry name" value="PBP2_YehZ"/>
    <property type="match status" value="1"/>
</dbReference>
<organism evidence="3">
    <name type="scientific">Halomonas sp. H10-59</name>
    <dbReference type="NCBI Taxonomy" id="2950874"/>
    <lineage>
        <taxon>Bacteria</taxon>
        <taxon>Pseudomonadati</taxon>
        <taxon>Pseudomonadota</taxon>
        <taxon>Gammaproteobacteria</taxon>
        <taxon>Oceanospirillales</taxon>
        <taxon>Halomonadaceae</taxon>
        <taxon>Halomonas</taxon>
    </lineage>
</organism>
<dbReference type="Pfam" id="PF04069">
    <property type="entry name" value="OpuAC"/>
    <property type="match status" value="1"/>
</dbReference>
<protein>
    <submittedName>
        <fullName evidence="3">Glycine betaine ABC transporter substrate-binding protein</fullName>
    </submittedName>
</protein>
<dbReference type="AlphaFoldDB" id="A0AAU7KQV5"/>
<dbReference type="RefSeq" id="WP_348814636.1">
    <property type="nucleotide sequence ID" value="NZ_CP098828.1"/>
</dbReference>
<evidence type="ECO:0000256" key="1">
    <source>
        <dbReference type="SAM" id="SignalP"/>
    </source>
</evidence>
<feature type="chain" id="PRO_5043582701" evidence="1">
    <location>
        <begin position="26"/>
        <end position="298"/>
    </location>
</feature>
<dbReference type="EMBL" id="CP098828">
    <property type="protein sequence ID" value="XBO74090.1"/>
    <property type="molecule type" value="Genomic_DNA"/>
</dbReference>
<sequence length="298" mass="33134">MTLQRRATTTITAGLLTLFAITSHADDNIVVGGKNFTEQQIISSMTAQYLDHLGYDVDKRAGMGSAVLRQAQENGQVDLYWEYTGTSLIVFNGVEEKLDSQETYDRVKALDAEKGLAWLEPSGVNNTYAIAMREADAEAMEITSISDMAEAVNAGEDLLFASNAEFYARPDGLRPMQDIYGFQFERSDIKRMDTGLTYTALRDDQVDIAMVTTTDGRVSAFDLRILEDDKGFFPPYAMTPVVRQEALDTHPELEAQLNALAAKLDDEVMTRLNEQVDVNRDVVETVAEQFLVDQGLID</sequence>
<evidence type="ECO:0000259" key="2">
    <source>
        <dbReference type="Pfam" id="PF04069"/>
    </source>
</evidence>